<feature type="domain" description="PhoD-like phosphatase metallophosphatase" evidence="1">
    <location>
        <begin position="204"/>
        <end position="592"/>
    </location>
</feature>
<evidence type="ECO:0000313" key="3">
    <source>
        <dbReference type="EMBL" id="GGE28897.1"/>
    </source>
</evidence>
<evidence type="ECO:0000259" key="2">
    <source>
        <dbReference type="Pfam" id="PF16655"/>
    </source>
</evidence>
<evidence type="ECO:0000313" key="4">
    <source>
        <dbReference type="Proteomes" id="UP000625210"/>
    </source>
</evidence>
<dbReference type="Gene3D" id="2.60.40.380">
    <property type="entry name" value="Purple acid phosphatase-like, N-terminal"/>
    <property type="match status" value="1"/>
</dbReference>
<evidence type="ECO:0000259" key="1">
    <source>
        <dbReference type="Pfam" id="PF09423"/>
    </source>
</evidence>
<sequence length="630" mass="70412">MDKSPKNDVNTGRRKFIKTFLAGSALVLMEQLSGNPVAKALANNSQPTQDYGLPRFLPQHPAGIGFPQTVAAGDPTASGAVLWTRVDPSLGLQGIDSQTIDANTAQWLDSNSTAPNESVKSEIEKGNFIMVEVAEDRDFKTMALRGYAPIWKDFDHVVKVDVDGRLASHTTYYYRFITKTGHVSRTGRFKTLAAEGTSLSYLRFAYISCQDYTNGYYHALNYAAQEEVDFVIHLGDAIYESVGDPTYQNPLPDRAIKLPSGNKALTIEDYRTLHRTYRTDAHLQKLHENHAVIAIWDDHEFANDTYYPAVAPDDNPNSDPDRRLTANQVWFEYTPARVTFDRSKGFKDSIRIYRSVSIGNLAELILTDQRLYRSAHPCGEETQDRYFTSGCPKMYDPNQSMLGASVSDQKEWFIRKVTSSKAVWKIWGNEVQFTPLKLLSRYMNLDAWDGFAGERKEITQRLQSAGVKNFIAITGDLHTFEAGLIKTDYDKDPDDAAVGVEFMVGSVTSSNLKELVEQTATQTISSSNPIPVEAMKKIASDLLGVAQPLTSALVGTVVDKLSLLIYKENPWLKLFNSSTHGYCILELTQNKATWTAYSVEDIKKKDGASKSLLFQCEVPRDEARIHVLKG</sequence>
<dbReference type="Gene3D" id="3.60.21.70">
    <property type="entry name" value="PhoD-like phosphatase"/>
    <property type="match status" value="1"/>
</dbReference>
<dbReference type="InterPro" id="IPR029052">
    <property type="entry name" value="Metallo-depent_PP-like"/>
</dbReference>
<dbReference type="PROSITE" id="PS51318">
    <property type="entry name" value="TAT"/>
    <property type="match status" value="1"/>
</dbReference>
<dbReference type="InterPro" id="IPR038607">
    <property type="entry name" value="PhoD-like_sf"/>
</dbReference>
<comment type="caution">
    <text evidence="3">The sequence shown here is derived from an EMBL/GenBank/DDBJ whole genome shotgun (WGS) entry which is preliminary data.</text>
</comment>
<organism evidence="3 4">
    <name type="scientific">Marinithermofilum abyssi</name>
    <dbReference type="NCBI Taxonomy" id="1571185"/>
    <lineage>
        <taxon>Bacteria</taxon>
        <taxon>Bacillati</taxon>
        <taxon>Bacillota</taxon>
        <taxon>Bacilli</taxon>
        <taxon>Bacillales</taxon>
        <taxon>Thermoactinomycetaceae</taxon>
        <taxon>Marinithermofilum</taxon>
    </lineage>
</organism>
<dbReference type="Pfam" id="PF16655">
    <property type="entry name" value="PhoD_N"/>
    <property type="match status" value="1"/>
</dbReference>
<reference evidence="3" key="2">
    <citation type="submission" date="2020-09" db="EMBL/GenBank/DDBJ databases">
        <authorList>
            <person name="Sun Q."/>
            <person name="Zhou Y."/>
        </authorList>
    </citation>
    <scope>NUCLEOTIDE SEQUENCE</scope>
    <source>
        <strain evidence="3">CGMCC 1.15179</strain>
    </source>
</reference>
<dbReference type="InterPro" id="IPR006311">
    <property type="entry name" value="TAT_signal"/>
</dbReference>
<feature type="domain" description="Phospholipase D N-terminal" evidence="2">
    <location>
        <begin position="69"/>
        <end position="191"/>
    </location>
</feature>
<protein>
    <submittedName>
        <fullName evidence="3">Alkaline phosphatase</fullName>
    </submittedName>
</protein>
<dbReference type="PANTHER" id="PTHR43606">
    <property type="entry name" value="PHOSPHATASE, PUTATIVE (AFU_ORTHOLOGUE AFUA_6G08710)-RELATED"/>
    <property type="match status" value="1"/>
</dbReference>
<dbReference type="RefSeq" id="WP_188649051.1">
    <property type="nucleotide sequence ID" value="NZ_BMHQ01000019.1"/>
</dbReference>
<dbReference type="InterPro" id="IPR052900">
    <property type="entry name" value="Phospholipid_Metab_Enz"/>
</dbReference>
<dbReference type="EMBL" id="BMHQ01000019">
    <property type="protein sequence ID" value="GGE28897.1"/>
    <property type="molecule type" value="Genomic_DNA"/>
</dbReference>
<dbReference type="InterPro" id="IPR032093">
    <property type="entry name" value="PhoD_N"/>
</dbReference>
<name>A0A8J2VJG6_9BACL</name>
<dbReference type="AlphaFoldDB" id="A0A8J2VJG6"/>
<keyword evidence="4" id="KW-1185">Reference proteome</keyword>
<dbReference type="Pfam" id="PF09423">
    <property type="entry name" value="PhoD"/>
    <property type="match status" value="1"/>
</dbReference>
<proteinExistence type="predicted"/>
<dbReference type="PANTHER" id="PTHR43606:SF2">
    <property type="entry name" value="ALKALINE PHOSPHATASE FAMILY PROTEIN (AFU_ORTHOLOGUE AFUA_5G03860)"/>
    <property type="match status" value="1"/>
</dbReference>
<dbReference type="Proteomes" id="UP000625210">
    <property type="component" value="Unassembled WGS sequence"/>
</dbReference>
<reference evidence="3" key="1">
    <citation type="journal article" date="2014" name="Int. J. Syst. Evol. Microbiol.">
        <title>Complete genome sequence of Corynebacterium casei LMG S-19264T (=DSM 44701T), isolated from a smear-ripened cheese.</title>
        <authorList>
            <consortium name="US DOE Joint Genome Institute (JGI-PGF)"/>
            <person name="Walter F."/>
            <person name="Albersmeier A."/>
            <person name="Kalinowski J."/>
            <person name="Ruckert C."/>
        </authorList>
    </citation>
    <scope>NUCLEOTIDE SEQUENCE</scope>
    <source>
        <strain evidence="3">CGMCC 1.15179</strain>
    </source>
</reference>
<accession>A0A8J2VJG6</accession>
<gene>
    <name evidence="3" type="ORF">GCM10011571_33760</name>
</gene>
<dbReference type="CDD" id="cd07389">
    <property type="entry name" value="MPP_PhoD"/>
    <property type="match status" value="1"/>
</dbReference>
<dbReference type="InterPro" id="IPR018946">
    <property type="entry name" value="PhoD-like_MPP"/>
</dbReference>
<dbReference type="SUPFAM" id="SSF56300">
    <property type="entry name" value="Metallo-dependent phosphatases"/>
    <property type="match status" value="1"/>
</dbReference>